<evidence type="ECO:0000313" key="1">
    <source>
        <dbReference type="EMBL" id="KAJ3640186.1"/>
    </source>
</evidence>
<dbReference type="EMBL" id="JALNTZ010000010">
    <property type="protein sequence ID" value="KAJ3640186.1"/>
    <property type="molecule type" value="Genomic_DNA"/>
</dbReference>
<evidence type="ECO:0000313" key="2">
    <source>
        <dbReference type="Proteomes" id="UP001168821"/>
    </source>
</evidence>
<gene>
    <name evidence="1" type="ORF">Zmor_003501</name>
</gene>
<dbReference type="AlphaFoldDB" id="A0AA38HMF6"/>
<name>A0AA38HMF6_9CUCU</name>
<protein>
    <submittedName>
        <fullName evidence="1">Uncharacterized protein</fullName>
    </submittedName>
</protein>
<accession>A0AA38HMF6</accession>
<organism evidence="1 2">
    <name type="scientific">Zophobas morio</name>
    <dbReference type="NCBI Taxonomy" id="2755281"/>
    <lineage>
        <taxon>Eukaryota</taxon>
        <taxon>Metazoa</taxon>
        <taxon>Ecdysozoa</taxon>
        <taxon>Arthropoda</taxon>
        <taxon>Hexapoda</taxon>
        <taxon>Insecta</taxon>
        <taxon>Pterygota</taxon>
        <taxon>Neoptera</taxon>
        <taxon>Endopterygota</taxon>
        <taxon>Coleoptera</taxon>
        <taxon>Polyphaga</taxon>
        <taxon>Cucujiformia</taxon>
        <taxon>Tenebrionidae</taxon>
        <taxon>Zophobas</taxon>
    </lineage>
</organism>
<sequence length="116" mass="13175">MFRSLSGIPIATSASRLFFREHRPAAVTDDESPIVAVHIEPICVVPGRRMGLFRNSILSLPDPFRCAQIVFTSNSAHSQTSSFERLQKLNKSHHCRTCIHRRESEPICFVLERLNT</sequence>
<comment type="caution">
    <text evidence="1">The sequence shown here is derived from an EMBL/GenBank/DDBJ whole genome shotgun (WGS) entry which is preliminary data.</text>
</comment>
<keyword evidence="2" id="KW-1185">Reference proteome</keyword>
<proteinExistence type="predicted"/>
<reference evidence="1" key="1">
    <citation type="journal article" date="2023" name="G3 (Bethesda)">
        <title>Whole genome assemblies of Zophobas morio and Tenebrio molitor.</title>
        <authorList>
            <person name="Kaur S."/>
            <person name="Stinson S.A."/>
            <person name="diCenzo G.C."/>
        </authorList>
    </citation>
    <scope>NUCLEOTIDE SEQUENCE</scope>
    <source>
        <strain evidence="1">QUZm001</strain>
    </source>
</reference>
<dbReference type="Proteomes" id="UP001168821">
    <property type="component" value="Unassembled WGS sequence"/>
</dbReference>